<dbReference type="Proteomes" id="UP001642487">
    <property type="component" value="Chromosome 2"/>
</dbReference>
<feature type="region of interest" description="Disordered" evidence="1">
    <location>
        <begin position="66"/>
        <end position="95"/>
    </location>
</feature>
<proteinExistence type="predicted"/>
<name>A0ABP0Y5F8_9ROSI</name>
<accession>A0ABP0Y5F8</accession>
<evidence type="ECO:0000313" key="3">
    <source>
        <dbReference type="Proteomes" id="UP001642487"/>
    </source>
</evidence>
<feature type="compositionally biased region" description="Polar residues" evidence="1">
    <location>
        <begin position="66"/>
        <end position="85"/>
    </location>
</feature>
<sequence>GGHSLPDGLYPCRHRSIRLRRCCSVFIRRRFVDCWYLFAFIGSPHLEICHRVSSAAIVQFRRTTLPTSSLGCSPQSNSARSTVQSRPLPPPSEGRCCRLISSW</sequence>
<evidence type="ECO:0000313" key="2">
    <source>
        <dbReference type="EMBL" id="CAK9315658.1"/>
    </source>
</evidence>
<feature type="non-terminal residue" evidence="2">
    <location>
        <position position="1"/>
    </location>
</feature>
<dbReference type="EMBL" id="OZ021736">
    <property type="protein sequence ID" value="CAK9315658.1"/>
    <property type="molecule type" value="Genomic_DNA"/>
</dbReference>
<gene>
    <name evidence="2" type="ORF">CITCOLO1_LOCUS7461</name>
</gene>
<evidence type="ECO:0000256" key="1">
    <source>
        <dbReference type="SAM" id="MobiDB-lite"/>
    </source>
</evidence>
<feature type="non-terminal residue" evidence="2">
    <location>
        <position position="103"/>
    </location>
</feature>
<reference evidence="2 3" key="1">
    <citation type="submission" date="2024-03" db="EMBL/GenBank/DDBJ databases">
        <authorList>
            <person name="Gkanogiannis A."/>
            <person name="Becerra Lopez-Lavalle L."/>
        </authorList>
    </citation>
    <scope>NUCLEOTIDE SEQUENCE [LARGE SCALE GENOMIC DNA]</scope>
</reference>
<protein>
    <submittedName>
        <fullName evidence="2">Uncharacterized protein</fullName>
    </submittedName>
</protein>
<organism evidence="2 3">
    <name type="scientific">Citrullus colocynthis</name>
    <name type="common">colocynth</name>
    <dbReference type="NCBI Taxonomy" id="252529"/>
    <lineage>
        <taxon>Eukaryota</taxon>
        <taxon>Viridiplantae</taxon>
        <taxon>Streptophyta</taxon>
        <taxon>Embryophyta</taxon>
        <taxon>Tracheophyta</taxon>
        <taxon>Spermatophyta</taxon>
        <taxon>Magnoliopsida</taxon>
        <taxon>eudicotyledons</taxon>
        <taxon>Gunneridae</taxon>
        <taxon>Pentapetalae</taxon>
        <taxon>rosids</taxon>
        <taxon>fabids</taxon>
        <taxon>Cucurbitales</taxon>
        <taxon>Cucurbitaceae</taxon>
        <taxon>Benincaseae</taxon>
        <taxon>Citrullus</taxon>
    </lineage>
</organism>
<keyword evidence="3" id="KW-1185">Reference proteome</keyword>